<name>A0A7G3UN26_STRT9</name>
<dbReference type="Proteomes" id="UP000005940">
    <property type="component" value="Chromosome"/>
</dbReference>
<protein>
    <submittedName>
        <fullName evidence="1">Uncharacterized protein</fullName>
    </submittedName>
</protein>
<evidence type="ECO:0000313" key="2">
    <source>
        <dbReference type="Proteomes" id="UP000005940"/>
    </source>
</evidence>
<organism evidence="1 2">
    <name type="scientific">Streptomyces tsukubensis (strain DSM 42081 / NBRC 108919 / NRRL 18488 / 9993)</name>
    <dbReference type="NCBI Taxonomy" id="1114943"/>
    <lineage>
        <taxon>Bacteria</taxon>
        <taxon>Bacillati</taxon>
        <taxon>Actinomycetota</taxon>
        <taxon>Actinomycetes</taxon>
        <taxon>Kitasatosporales</taxon>
        <taxon>Streptomycetaceae</taxon>
        <taxon>Streptomyces</taxon>
    </lineage>
</organism>
<sequence>MRPAAEAGLPYPRVEPALAYLVRHPRGLLARTAAADGAAPPLPPYPAWLDRVGEFGPRRVVFAHDASVRCSGGGPARPGAAGG</sequence>
<keyword evidence="2" id="KW-1185">Reference proteome</keyword>
<dbReference type="EMBL" id="CP029159">
    <property type="protein sequence ID" value="QKM71744.1"/>
    <property type="molecule type" value="Genomic_DNA"/>
</dbReference>
<evidence type="ECO:0000313" key="1">
    <source>
        <dbReference type="EMBL" id="QKM71744.1"/>
    </source>
</evidence>
<gene>
    <name evidence="1" type="ORF">STSU_020435</name>
</gene>
<accession>A0A7G3UN26</accession>
<reference evidence="1 2" key="1">
    <citation type="journal article" date="2012" name="J. Bacteriol.">
        <title>Draft genome of Streptomyces tsukubaensis NRRL 18488, the producer of the clinically important immunosuppressant tacrolimus (FK506).</title>
        <authorList>
            <person name="Barreiro C."/>
            <person name="Prieto C."/>
            <person name="Sola-Landa A."/>
            <person name="Solera E."/>
            <person name="Martinez-Castro M."/>
            <person name="Perez-Redondo R."/>
            <person name="Garcia-Estrada C."/>
            <person name="Aparicio J.F."/>
            <person name="Fernandez-Martinez L.T."/>
            <person name="Santos-Aberturas J."/>
            <person name="Salehi-Najafabadi Z."/>
            <person name="Rodriguez-Garcia A."/>
            <person name="Tauch A."/>
            <person name="Martin J.F."/>
        </authorList>
    </citation>
    <scope>NUCLEOTIDE SEQUENCE [LARGE SCALE GENOMIC DNA]</scope>
    <source>
        <strain evidence="2">DSM 42081 / NBRC 108919 / NRRL 18488 / 9993</strain>
    </source>
</reference>
<dbReference type="AlphaFoldDB" id="A0A7G3UN26"/>
<proteinExistence type="predicted"/>